<dbReference type="GO" id="GO:0046872">
    <property type="term" value="F:metal ion binding"/>
    <property type="evidence" value="ECO:0007669"/>
    <property type="project" value="UniProtKB-KW"/>
</dbReference>
<keyword evidence="2 6" id="KW-0479">Metal-binding</keyword>
<organism evidence="7 8">
    <name type="scientific">Lebetimonas natsushimae</name>
    <dbReference type="NCBI Taxonomy" id="1936991"/>
    <lineage>
        <taxon>Bacteria</taxon>
        <taxon>Pseudomonadati</taxon>
        <taxon>Campylobacterota</taxon>
        <taxon>Epsilonproteobacteria</taxon>
        <taxon>Nautiliales</taxon>
        <taxon>Nautiliaceae</taxon>
        <taxon>Lebetimonas</taxon>
    </lineage>
</organism>
<dbReference type="EC" id="1.7.99.1" evidence="6"/>
<dbReference type="SUPFAM" id="SSF56821">
    <property type="entry name" value="Prismane protein-like"/>
    <property type="match status" value="1"/>
</dbReference>
<dbReference type="Gene3D" id="3.40.50.2030">
    <property type="match status" value="2"/>
</dbReference>
<feature type="binding site" evidence="6">
    <location>
        <position position="44"/>
    </location>
    <ligand>
        <name>[4Fe-4S] cluster</name>
        <dbReference type="ChEBI" id="CHEBI:49883"/>
    </ligand>
</feature>
<feature type="binding site" evidence="6">
    <location>
        <position position="23"/>
    </location>
    <ligand>
        <name>[4Fe-4S] cluster</name>
        <dbReference type="ChEBI" id="CHEBI:49883"/>
    </ligand>
</feature>
<dbReference type="GO" id="GO:0005737">
    <property type="term" value="C:cytoplasm"/>
    <property type="evidence" value="ECO:0007669"/>
    <property type="project" value="UniProtKB-SubCell"/>
</dbReference>
<dbReference type="InterPro" id="IPR010048">
    <property type="entry name" value="Hydroxylam_reduct"/>
</dbReference>
<comment type="cofactor">
    <cofactor evidence="6">
        <name>[4Fe-4S] cluster</name>
        <dbReference type="ChEBI" id="CHEBI:49883"/>
    </cofactor>
    <text evidence="6">Binds 1 [4Fe-4S] cluster.</text>
</comment>
<keyword evidence="3 6" id="KW-0560">Oxidoreductase</keyword>
<comment type="caution">
    <text evidence="7">The sequence shown here is derived from an EMBL/GenBank/DDBJ whole genome shotgun (WGS) entry which is preliminary data.</text>
</comment>
<keyword evidence="8" id="KW-1185">Reference proteome</keyword>
<feature type="binding site" evidence="6">
    <location>
        <position position="34"/>
    </location>
    <ligand>
        <name>[4Fe-4S] cluster</name>
        <dbReference type="ChEBI" id="CHEBI:49883"/>
    </ligand>
</feature>
<comment type="cofactor">
    <cofactor evidence="6">
        <name>hybrid [4Fe-2O-2S] cluster</name>
        <dbReference type="ChEBI" id="CHEBI:60519"/>
    </cofactor>
    <text evidence="6">Binds 1 hybrid [4Fe-2O-2S] cluster.</text>
</comment>
<dbReference type="OrthoDB" id="9761526at2"/>
<dbReference type="EMBL" id="BDME01000006">
    <property type="protein sequence ID" value="GAX88206.1"/>
    <property type="molecule type" value="Genomic_DNA"/>
</dbReference>
<dbReference type="PANTHER" id="PTHR30109:SF0">
    <property type="entry name" value="HYDROXYLAMINE REDUCTASE"/>
    <property type="match status" value="1"/>
</dbReference>
<comment type="catalytic activity">
    <reaction evidence="6">
        <text>A + NH4(+) + H2O = hydroxylamine + AH2 + H(+)</text>
        <dbReference type="Rhea" id="RHEA:22052"/>
        <dbReference type="ChEBI" id="CHEBI:13193"/>
        <dbReference type="ChEBI" id="CHEBI:15377"/>
        <dbReference type="ChEBI" id="CHEBI:15378"/>
        <dbReference type="ChEBI" id="CHEBI:15429"/>
        <dbReference type="ChEBI" id="CHEBI:17499"/>
        <dbReference type="ChEBI" id="CHEBI:28938"/>
        <dbReference type="EC" id="1.7.99.1"/>
    </reaction>
</comment>
<dbReference type="GO" id="GO:0051539">
    <property type="term" value="F:4 iron, 4 sulfur cluster binding"/>
    <property type="evidence" value="ECO:0007669"/>
    <property type="project" value="UniProtKB-KW"/>
</dbReference>
<comment type="function">
    <text evidence="6">Catalyzes the reduction of hydroxylamine to form NH(3) and H(2)O.</text>
</comment>
<dbReference type="Pfam" id="PF03063">
    <property type="entry name" value="Prismane"/>
    <property type="match status" value="1"/>
</dbReference>
<protein>
    <recommendedName>
        <fullName evidence="6">Hydroxylamine reductase</fullName>
        <ecNumber evidence="6">1.7.99.1</ecNumber>
    </recommendedName>
    <alternativeName>
        <fullName evidence="6">Hybrid-cluster protein</fullName>
        <shortName evidence="6">HCP</shortName>
    </alternativeName>
    <alternativeName>
        <fullName evidence="6">Prismane protein</fullName>
    </alternativeName>
</protein>
<feature type="binding site" evidence="6">
    <location>
        <position position="26"/>
    </location>
    <ligand>
        <name>[4Fe-4S] cluster</name>
        <dbReference type="ChEBI" id="CHEBI:49883"/>
    </ligand>
</feature>
<comment type="similarity">
    <text evidence="6">Belongs to the HCP family.</text>
</comment>
<feature type="binding site" evidence="6">
    <location>
        <position position="161"/>
    </location>
    <ligand>
        <name>hybrid [4Fe-2O-2S] cluster</name>
        <dbReference type="ChEBI" id="CHEBI:60519"/>
    </ligand>
</feature>
<name>A0A292YGK3_9BACT</name>
<keyword evidence="4 6" id="KW-0408">Iron</keyword>
<feature type="binding site" description="via persulfide group" evidence="6">
    <location>
        <position position="326"/>
    </location>
    <ligand>
        <name>hybrid [4Fe-2O-2S] cluster</name>
        <dbReference type="ChEBI" id="CHEBI:60519"/>
    </ligand>
</feature>
<keyword evidence="5 6" id="KW-0411">Iron-sulfur</keyword>
<dbReference type="GO" id="GO:0042542">
    <property type="term" value="P:response to hydrogen peroxide"/>
    <property type="evidence" value="ECO:0007669"/>
    <property type="project" value="TreeGrafter"/>
</dbReference>
<feature type="binding site" evidence="6">
    <location>
        <position position="354"/>
    </location>
    <ligand>
        <name>hybrid [4Fe-2O-2S] cluster</name>
        <dbReference type="ChEBI" id="CHEBI:60519"/>
    </ligand>
</feature>
<evidence type="ECO:0000256" key="5">
    <source>
        <dbReference type="ARBA" id="ARBA00023014"/>
    </source>
</evidence>
<gene>
    <name evidence="6" type="primary">hcp</name>
    <name evidence="7" type="ORF">LNAT_P1501</name>
</gene>
<dbReference type="InterPro" id="IPR004137">
    <property type="entry name" value="HCP/CODH"/>
</dbReference>
<dbReference type="InterPro" id="IPR016100">
    <property type="entry name" value="Prismane_a-bundle"/>
</dbReference>
<dbReference type="GO" id="GO:0004601">
    <property type="term" value="F:peroxidase activity"/>
    <property type="evidence" value="ECO:0007669"/>
    <property type="project" value="TreeGrafter"/>
</dbReference>
<dbReference type="InterPro" id="IPR011254">
    <property type="entry name" value="Prismane-like_sf"/>
</dbReference>
<keyword evidence="6" id="KW-0004">4Fe-4S</keyword>
<reference evidence="7 8" key="1">
    <citation type="journal article" date="2017" name="Syst. Appl. Microbiol.">
        <title>Lebetimonas natsushimae sp. nov., a novel strictly anaerobic, moderately thermophilic chemoautotroph isolated from a deep-sea hydrothermal vent polychaete nest in the Mid-Okinawa Trough.</title>
        <authorList>
            <person name="Nagata R."/>
            <person name="Takaki Y."/>
            <person name="Tame A."/>
            <person name="Nunoura T."/>
            <person name="Muto H."/>
            <person name="Mino S."/>
            <person name="Sawayama S."/>
            <person name="Takai K."/>
            <person name="Nakagawa S."/>
        </authorList>
    </citation>
    <scope>NUCLEOTIDE SEQUENCE [LARGE SCALE GENOMIC DNA]</scope>
    <source>
        <strain evidence="7 8">HS1857</strain>
    </source>
</reference>
<dbReference type="NCBIfam" id="NF003658">
    <property type="entry name" value="PRK05290.1"/>
    <property type="match status" value="1"/>
</dbReference>
<dbReference type="AlphaFoldDB" id="A0A292YGK3"/>
<feature type="modified residue" description="Cysteine persulfide" evidence="6">
    <location>
        <position position="326"/>
    </location>
</feature>
<feature type="binding site" evidence="6">
    <location>
        <position position="381"/>
    </location>
    <ligand>
        <name>hybrid [4Fe-2O-2S] cluster</name>
        <dbReference type="ChEBI" id="CHEBI:60519"/>
    </ligand>
</feature>
<feature type="binding site" evidence="6">
    <location>
        <position position="418"/>
    </location>
    <ligand>
        <name>hybrid [4Fe-2O-2S] cluster</name>
        <dbReference type="ChEBI" id="CHEBI:60519"/>
    </ligand>
</feature>
<evidence type="ECO:0000313" key="7">
    <source>
        <dbReference type="EMBL" id="GAX88206.1"/>
    </source>
</evidence>
<evidence type="ECO:0000256" key="4">
    <source>
        <dbReference type="ARBA" id="ARBA00023004"/>
    </source>
</evidence>
<feature type="binding site" evidence="6">
    <location>
        <position position="233"/>
    </location>
    <ligand>
        <name>hybrid [4Fe-2O-2S] cluster</name>
        <dbReference type="ChEBI" id="CHEBI:60519"/>
    </ligand>
</feature>
<evidence type="ECO:0000256" key="6">
    <source>
        <dbReference type="HAMAP-Rule" id="MF_00069"/>
    </source>
</evidence>
<comment type="subcellular location">
    <subcellularLocation>
        <location evidence="6">Cytoplasm</location>
    </subcellularLocation>
</comment>
<dbReference type="GO" id="GO:0050418">
    <property type="term" value="F:hydroxylamine reductase activity"/>
    <property type="evidence" value="ECO:0007669"/>
    <property type="project" value="UniProtKB-UniRule"/>
</dbReference>
<keyword evidence="1 6" id="KW-0963">Cytoplasm</keyword>
<evidence type="ECO:0000256" key="2">
    <source>
        <dbReference type="ARBA" id="ARBA00022723"/>
    </source>
</evidence>
<sequence>MFGLFGKKEETTKKQACDLPFLCWQCEMSAPGGCGSHGESKGVCGKTATKSRLQDLMIYGLKGLSAYREHANELVQEVGDEEARKTLKEVDDVNSETLYFTLTNVNFNFDEHIAQLMKVGQAGVKVMNLLSDMHTKALGIPTPVEVTQNKAEGKGILVSGHNLDMLEKLLKRIEERGLSDKINVYTHSEMLPAHGYPHLRKFKNLKGNIGKAWFDQTDVFSKWQGTCVVNTNCIVPPEKSPKVKNYIDRLYTYKITGVEGAKKIENDNFDPLIDHTLSLPDITGFDSDEKIVTGHHYKTVLEAFGPKVLDAIKEGKLKRVWVIAGCDAPGRKRNYYRELALAVPKDHIIITSSCGKFRFNDVDFGTVPGTDIPRYIDLGQCNDSNGAVHIAMTVAQALGIEDINELPVSIALMWMEQKAIIILLALLSLGVKDIYIGPNAPQFANEDIVNFLVENFNLGVISGDIHKDFGKELAS</sequence>
<dbReference type="RefSeq" id="WP_096260034.1">
    <property type="nucleotide sequence ID" value="NZ_BDME01000006.1"/>
</dbReference>
<accession>A0A292YGK3</accession>
<proteinExistence type="inferred from homology"/>
<evidence type="ECO:0000256" key="3">
    <source>
        <dbReference type="ARBA" id="ARBA00023002"/>
    </source>
</evidence>
<dbReference type="NCBIfam" id="TIGR01703">
    <property type="entry name" value="hybrid_clust"/>
    <property type="match status" value="1"/>
</dbReference>
<evidence type="ECO:0000313" key="8">
    <source>
        <dbReference type="Proteomes" id="UP000217944"/>
    </source>
</evidence>
<dbReference type="HAMAP" id="MF_00069">
    <property type="entry name" value="Hydroxylam_reduct"/>
    <property type="match status" value="1"/>
</dbReference>
<evidence type="ECO:0000256" key="1">
    <source>
        <dbReference type="ARBA" id="ARBA00022490"/>
    </source>
</evidence>
<dbReference type="Proteomes" id="UP000217944">
    <property type="component" value="Unassembled WGS sequence"/>
</dbReference>
<feature type="binding site" evidence="6">
    <location>
        <position position="416"/>
    </location>
    <ligand>
        <name>hybrid [4Fe-2O-2S] cluster</name>
        <dbReference type="ChEBI" id="CHEBI:60519"/>
    </ligand>
</feature>
<feature type="binding site" evidence="6">
    <location>
        <position position="189"/>
    </location>
    <ligand>
        <name>hybrid [4Fe-2O-2S] cluster</name>
        <dbReference type="ChEBI" id="CHEBI:60519"/>
    </ligand>
</feature>
<dbReference type="InterPro" id="IPR016099">
    <property type="entry name" value="Prismane-like_a/b-sand"/>
</dbReference>
<dbReference type="PANTHER" id="PTHR30109">
    <property type="entry name" value="HYDROXYLAMINE REDUCTASE"/>
    <property type="match status" value="1"/>
</dbReference>
<dbReference type="Gene3D" id="1.20.1270.20">
    <property type="match status" value="1"/>
</dbReference>